<dbReference type="Pfam" id="PF01549">
    <property type="entry name" value="ShK"/>
    <property type="match status" value="4"/>
</dbReference>
<evidence type="ECO:0000256" key="1">
    <source>
        <dbReference type="PROSITE-ProRule" id="PRU01005"/>
    </source>
</evidence>
<dbReference type="Proteomes" id="UP000887566">
    <property type="component" value="Unplaced"/>
</dbReference>
<accession>A0A914UHF3</accession>
<protein>
    <submittedName>
        <fullName evidence="4">ShKT domain-containing protein</fullName>
    </submittedName>
</protein>
<evidence type="ECO:0000313" key="4">
    <source>
        <dbReference type="WBParaSite" id="PSAMB.scaffold1018size37064.g10495.t1"/>
    </source>
</evidence>
<evidence type="ECO:0000313" key="3">
    <source>
        <dbReference type="Proteomes" id="UP000887566"/>
    </source>
</evidence>
<dbReference type="PROSITE" id="PS51670">
    <property type="entry name" value="SHKT"/>
    <property type="match status" value="2"/>
</dbReference>
<reference evidence="4" key="1">
    <citation type="submission" date="2022-11" db="UniProtKB">
        <authorList>
            <consortium name="WormBaseParasite"/>
        </authorList>
    </citation>
    <scope>IDENTIFICATION</scope>
</reference>
<name>A0A914UHF3_9BILA</name>
<dbReference type="InterPro" id="IPR003582">
    <property type="entry name" value="ShKT_dom"/>
</dbReference>
<dbReference type="Gene3D" id="1.10.10.1940">
    <property type="match status" value="1"/>
</dbReference>
<organism evidence="3 4">
    <name type="scientific">Plectus sambesii</name>
    <dbReference type="NCBI Taxonomy" id="2011161"/>
    <lineage>
        <taxon>Eukaryota</taxon>
        <taxon>Metazoa</taxon>
        <taxon>Ecdysozoa</taxon>
        <taxon>Nematoda</taxon>
        <taxon>Chromadorea</taxon>
        <taxon>Plectida</taxon>
        <taxon>Plectina</taxon>
        <taxon>Plectoidea</taxon>
        <taxon>Plectidae</taxon>
        <taxon>Plectus</taxon>
    </lineage>
</organism>
<dbReference type="WBParaSite" id="PSAMB.scaffold1018size37064.g10495.t1">
    <property type="protein sequence ID" value="PSAMB.scaffold1018size37064.g10495.t1"/>
    <property type="gene ID" value="PSAMB.scaffold1018size37064.g10495"/>
</dbReference>
<proteinExistence type="predicted"/>
<dbReference type="PANTHER" id="PTHR21724:SF109">
    <property type="entry name" value="SHKT DOMAIN-CONTAINING PROTEIN"/>
    <property type="match status" value="1"/>
</dbReference>
<dbReference type="PANTHER" id="PTHR21724">
    <property type="entry name" value="SHKT DOMAIN-CONTAINING PROTEIN"/>
    <property type="match status" value="1"/>
</dbReference>
<feature type="disulfide bond" evidence="1">
    <location>
        <begin position="79"/>
        <end position="97"/>
    </location>
</feature>
<dbReference type="AlphaFoldDB" id="A0A914UHF3"/>
<keyword evidence="3" id="KW-1185">Reference proteome</keyword>
<evidence type="ECO:0000259" key="2">
    <source>
        <dbReference type="PROSITE" id="PS51670"/>
    </source>
</evidence>
<sequence length="205" mass="23007">MRRECQESCRVCQNDQECTNYNSLCGVWAWMGRCTGGAGSSARQVLTTCPLACGVCLPRSADDVLLSSDNSCQDRLLTCRRLARKGRCFYKHVLRLCPAACNSCNRRGTNGFDLRAPSTRAPSANSCRDTWSTLRCARWKNHGWCSRRNDSAMRHYCKLTCGFCSLRKGDSHSCEDINPLCQIIARHDMCGPMMKLQCARTCHVC</sequence>
<comment type="caution">
    <text evidence="1">Lacks conserved residue(s) required for the propagation of feature annotation.</text>
</comment>
<feature type="disulfide bond" evidence="1">
    <location>
        <begin position="88"/>
        <end position="101"/>
    </location>
</feature>
<keyword evidence="1" id="KW-1015">Disulfide bond</keyword>
<feature type="domain" description="ShKT" evidence="2">
    <location>
        <begin position="72"/>
        <end position="104"/>
    </location>
</feature>
<dbReference type="SMART" id="SM00254">
    <property type="entry name" value="ShKT"/>
    <property type="match status" value="4"/>
</dbReference>
<feature type="domain" description="ShKT" evidence="2">
    <location>
        <begin position="127"/>
        <end position="164"/>
    </location>
</feature>